<evidence type="ECO:0000256" key="5">
    <source>
        <dbReference type="ARBA" id="ARBA00022970"/>
    </source>
</evidence>
<dbReference type="eggNOG" id="COG0765">
    <property type="taxonomic scope" value="Bacteria"/>
</dbReference>
<dbReference type="InterPro" id="IPR000515">
    <property type="entry name" value="MetI-like"/>
</dbReference>
<evidence type="ECO:0000256" key="2">
    <source>
        <dbReference type="ARBA" id="ARBA00022448"/>
    </source>
</evidence>
<evidence type="ECO:0000256" key="1">
    <source>
        <dbReference type="ARBA" id="ARBA00004651"/>
    </source>
</evidence>
<dbReference type="Proteomes" id="UP000016662">
    <property type="component" value="Unassembled WGS sequence"/>
</dbReference>
<dbReference type="EMBL" id="AWVF01000151">
    <property type="protein sequence ID" value="ERJ96409.1"/>
    <property type="molecule type" value="Genomic_DNA"/>
</dbReference>
<dbReference type="STRING" id="411473.RUMCAL_01211"/>
<comment type="similarity">
    <text evidence="8">Belongs to the binding-protein-dependent transport system permease family.</text>
</comment>
<sequence length="217" mass="24972">MSFFEIVAQLSDSMLRSTWIFLLTLIFSMPLGLLICVARMYAWKPVQWLMKFYISVVRGTPLMLQLLVIYFGKYFLFGLPLTTNYRFWAVIIAFSLNYAAYFAEIFRSGIQSIPVGQHEAAKILGYSRMQKFLRIITPQMIKRVLPAVTNESITLVKDTSLAFAISYIELFTETQMIAASETSMLPYLAAAIFYYVFNLVVAGLMSLLEKKLNYYKI</sequence>
<evidence type="ECO:0000256" key="3">
    <source>
        <dbReference type="ARBA" id="ARBA00022475"/>
    </source>
</evidence>
<organism evidence="10 11">
    <name type="scientific">Ruminococcus callidus ATCC 27760</name>
    <dbReference type="NCBI Taxonomy" id="411473"/>
    <lineage>
        <taxon>Bacteria</taxon>
        <taxon>Bacillati</taxon>
        <taxon>Bacillota</taxon>
        <taxon>Clostridia</taxon>
        <taxon>Eubacteriales</taxon>
        <taxon>Oscillospiraceae</taxon>
        <taxon>Ruminococcus</taxon>
    </lineage>
</organism>
<keyword evidence="5" id="KW-0029">Amino-acid transport</keyword>
<dbReference type="Gene3D" id="1.10.3720.10">
    <property type="entry name" value="MetI-like"/>
    <property type="match status" value="1"/>
</dbReference>
<dbReference type="GO" id="GO:0043190">
    <property type="term" value="C:ATP-binding cassette (ABC) transporter complex"/>
    <property type="evidence" value="ECO:0007669"/>
    <property type="project" value="InterPro"/>
</dbReference>
<dbReference type="GO" id="GO:0022857">
    <property type="term" value="F:transmembrane transporter activity"/>
    <property type="evidence" value="ECO:0007669"/>
    <property type="project" value="InterPro"/>
</dbReference>
<dbReference type="PATRIC" id="fig|411473.3.peg.985"/>
<dbReference type="PANTHER" id="PTHR30614">
    <property type="entry name" value="MEMBRANE COMPONENT OF AMINO ACID ABC TRANSPORTER"/>
    <property type="match status" value="1"/>
</dbReference>
<protein>
    <submittedName>
        <fullName evidence="10">Putative arginine ABC transporter, permease protein ArtQ</fullName>
    </submittedName>
</protein>
<dbReference type="CDD" id="cd06261">
    <property type="entry name" value="TM_PBP2"/>
    <property type="match status" value="1"/>
</dbReference>
<dbReference type="AlphaFoldDB" id="U2M3S9"/>
<evidence type="ECO:0000256" key="8">
    <source>
        <dbReference type="RuleBase" id="RU363032"/>
    </source>
</evidence>
<dbReference type="InterPro" id="IPR010065">
    <property type="entry name" value="AA_ABC_transptr_permease_3TM"/>
</dbReference>
<dbReference type="OrthoDB" id="9787841at2"/>
<proteinExistence type="inferred from homology"/>
<evidence type="ECO:0000256" key="7">
    <source>
        <dbReference type="ARBA" id="ARBA00023136"/>
    </source>
</evidence>
<keyword evidence="4 8" id="KW-0812">Transmembrane</keyword>
<accession>U2M3S9</accession>
<feature type="transmembrane region" description="Helical" evidence="8">
    <location>
        <begin position="185"/>
        <end position="208"/>
    </location>
</feature>
<evidence type="ECO:0000256" key="6">
    <source>
        <dbReference type="ARBA" id="ARBA00022989"/>
    </source>
</evidence>
<dbReference type="HOGENOM" id="CLU_019602_1_1_9"/>
<dbReference type="PROSITE" id="PS50928">
    <property type="entry name" value="ABC_TM1"/>
    <property type="match status" value="1"/>
</dbReference>
<keyword evidence="3" id="KW-1003">Cell membrane</keyword>
<dbReference type="GeneID" id="93692224"/>
<dbReference type="Pfam" id="PF00528">
    <property type="entry name" value="BPD_transp_1"/>
    <property type="match status" value="1"/>
</dbReference>
<name>U2M3S9_9FIRM</name>
<dbReference type="InterPro" id="IPR035906">
    <property type="entry name" value="MetI-like_sf"/>
</dbReference>
<evidence type="ECO:0000256" key="4">
    <source>
        <dbReference type="ARBA" id="ARBA00022692"/>
    </source>
</evidence>
<evidence type="ECO:0000313" key="10">
    <source>
        <dbReference type="EMBL" id="ERJ96409.1"/>
    </source>
</evidence>
<comment type="subcellular location">
    <subcellularLocation>
        <location evidence="1 8">Cell membrane</location>
        <topology evidence="1 8">Multi-pass membrane protein</topology>
    </subcellularLocation>
</comment>
<evidence type="ECO:0000313" key="11">
    <source>
        <dbReference type="Proteomes" id="UP000016662"/>
    </source>
</evidence>
<dbReference type="NCBIfam" id="TIGR01726">
    <property type="entry name" value="HEQRo_perm_3TM"/>
    <property type="match status" value="1"/>
</dbReference>
<gene>
    <name evidence="10" type="ORF">RUMCAL_01211</name>
</gene>
<keyword evidence="11" id="KW-1185">Reference proteome</keyword>
<dbReference type="GO" id="GO:0006865">
    <property type="term" value="P:amino acid transport"/>
    <property type="evidence" value="ECO:0007669"/>
    <property type="project" value="UniProtKB-KW"/>
</dbReference>
<evidence type="ECO:0000259" key="9">
    <source>
        <dbReference type="PROSITE" id="PS50928"/>
    </source>
</evidence>
<keyword evidence="2 8" id="KW-0813">Transport</keyword>
<feature type="transmembrane region" description="Helical" evidence="8">
    <location>
        <begin position="85"/>
        <end position="103"/>
    </location>
</feature>
<keyword evidence="6 8" id="KW-1133">Transmembrane helix</keyword>
<comment type="caution">
    <text evidence="10">The sequence shown here is derived from an EMBL/GenBank/DDBJ whole genome shotgun (WGS) entry which is preliminary data.</text>
</comment>
<feature type="domain" description="ABC transmembrane type-1" evidence="9">
    <location>
        <begin position="14"/>
        <end position="205"/>
    </location>
</feature>
<dbReference type="RefSeq" id="WP_021682674.1">
    <property type="nucleotide sequence ID" value="NZ_KI260433.1"/>
</dbReference>
<dbReference type="SUPFAM" id="SSF161098">
    <property type="entry name" value="MetI-like"/>
    <property type="match status" value="1"/>
</dbReference>
<dbReference type="InterPro" id="IPR043429">
    <property type="entry name" value="ArtM/GltK/GlnP/TcyL/YhdX-like"/>
</dbReference>
<feature type="transmembrane region" description="Helical" evidence="8">
    <location>
        <begin position="20"/>
        <end position="41"/>
    </location>
</feature>
<dbReference type="PANTHER" id="PTHR30614:SF0">
    <property type="entry name" value="L-CYSTINE TRANSPORT SYSTEM PERMEASE PROTEIN TCYL"/>
    <property type="match status" value="1"/>
</dbReference>
<feature type="transmembrane region" description="Helical" evidence="8">
    <location>
        <begin position="62"/>
        <end position="79"/>
    </location>
</feature>
<keyword evidence="7 8" id="KW-0472">Membrane</keyword>
<reference evidence="10 11" key="1">
    <citation type="submission" date="2013-07" db="EMBL/GenBank/DDBJ databases">
        <authorList>
            <person name="Weinstock G."/>
            <person name="Sodergren E."/>
            <person name="Wylie T."/>
            <person name="Fulton L."/>
            <person name="Fulton R."/>
            <person name="Fronick C."/>
            <person name="O'Laughlin M."/>
            <person name="Godfrey J."/>
            <person name="Miner T."/>
            <person name="Herter B."/>
            <person name="Appelbaum E."/>
            <person name="Cordes M."/>
            <person name="Lek S."/>
            <person name="Wollam A."/>
            <person name="Pepin K.H."/>
            <person name="Palsikar V.B."/>
            <person name="Mitreva M."/>
            <person name="Wilson R.K."/>
        </authorList>
    </citation>
    <scope>NUCLEOTIDE SEQUENCE [LARGE SCALE GENOMIC DNA]</scope>
    <source>
        <strain evidence="10 11">ATCC 27760</strain>
    </source>
</reference>